<dbReference type="AlphaFoldDB" id="A0A2M7XCQ5"/>
<organism evidence="1 2">
    <name type="scientific">Candidatus Uhrbacteria bacterium CG_4_9_14_3_um_filter_50_9</name>
    <dbReference type="NCBI Taxonomy" id="1975035"/>
    <lineage>
        <taxon>Bacteria</taxon>
        <taxon>Candidatus Uhriibacteriota</taxon>
    </lineage>
</organism>
<feature type="non-terminal residue" evidence="1">
    <location>
        <position position="262"/>
    </location>
</feature>
<proteinExistence type="predicted"/>
<sequence>MALLSPTMRELWISEIYPRFGASNDGWVSSAIRLGVSRQIIADAILKRMRETDMAPAFIEYGYADRPSQPWSALWSLGVSRDQMDRLRPQIQQNPSIGVNEIERRLAAGTIPQENDFHSFYGFHLWDVLTNEELYEALMVCAEKSPNRTLKAMDLEEVKRRLTLEQIDRIVTAILTKLTSLEHLTLETVERHYTLSGREIIAHQLKPIKLDYLSKMTAQFLFKVLCEMQKGKREAFFWDVVVPVVGDVSPVRLYSAWRQLEL</sequence>
<name>A0A2M7XCQ5_9BACT</name>
<evidence type="ECO:0000313" key="1">
    <source>
        <dbReference type="EMBL" id="PJA45668.1"/>
    </source>
</evidence>
<comment type="caution">
    <text evidence="1">The sequence shown here is derived from an EMBL/GenBank/DDBJ whole genome shotgun (WGS) entry which is preliminary data.</text>
</comment>
<dbReference type="Proteomes" id="UP000229385">
    <property type="component" value="Unassembled WGS sequence"/>
</dbReference>
<accession>A0A2M7XCQ5</accession>
<dbReference type="EMBL" id="PFWU01000025">
    <property type="protein sequence ID" value="PJA45668.1"/>
    <property type="molecule type" value="Genomic_DNA"/>
</dbReference>
<reference evidence="2" key="1">
    <citation type="submission" date="2017-09" db="EMBL/GenBank/DDBJ databases">
        <title>Depth-based differentiation of microbial function through sediment-hosted aquifers and enrichment of novel symbionts in the deep terrestrial subsurface.</title>
        <authorList>
            <person name="Probst A.J."/>
            <person name="Ladd B."/>
            <person name="Jarett J.K."/>
            <person name="Geller-Mcgrath D.E."/>
            <person name="Sieber C.M.K."/>
            <person name="Emerson J.B."/>
            <person name="Anantharaman K."/>
            <person name="Thomas B.C."/>
            <person name="Malmstrom R."/>
            <person name="Stieglmeier M."/>
            <person name="Klingl A."/>
            <person name="Woyke T."/>
            <person name="Ryan C.M."/>
            <person name="Banfield J.F."/>
        </authorList>
    </citation>
    <scope>NUCLEOTIDE SEQUENCE [LARGE SCALE GENOMIC DNA]</scope>
</reference>
<gene>
    <name evidence="1" type="ORF">CO174_01905</name>
</gene>
<protein>
    <submittedName>
        <fullName evidence="1">Uncharacterized protein</fullName>
    </submittedName>
</protein>
<evidence type="ECO:0000313" key="2">
    <source>
        <dbReference type="Proteomes" id="UP000229385"/>
    </source>
</evidence>